<proteinExistence type="predicted"/>
<gene>
    <name evidence="1" type="ORF">NRO40_28245</name>
</gene>
<evidence type="ECO:0000313" key="1">
    <source>
        <dbReference type="EMBL" id="UUS34337.1"/>
    </source>
</evidence>
<accession>A0ABY5NE66</accession>
<sequence length="57" mass="6068">MSSGVPASAFRAAAFAVIPPAWAIRATRGRSSWNRAVCWPRAVDTYLTASPAVLTHP</sequence>
<organism evidence="1 2">
    <name type="scientific">Streptomyces changanensis</name>
    <dbReference type="NCBI Taxonomy" id="2964669"/>
    <lineage>
        <taxon>Bacteria</taxon>
        <taxon>Bacillati</taxon>
        <taxon>Actinomycetota</taxon>
        <taxon>Actinomycetes</taxon>
        <taxon>Kitasatosporales</taxon>
        <taxon>Streptomycetaceae</taxon>
        <taxon>Streptomyces</taxon>
    </lineage>
</organism>
<protein>
    <submittedName>
        <fullName evidence="1">Uncharacterized protein</fullName>
    </submittedName>
</protein>
<reference evidence="1" key="1">
    <citation type="submission" date="2022-08" db="EMBL/GenBank/DDBJ databases">
        <title>Streptomyces changanensis sp. nov., an actinomycete isolated from soil.</title>
        <authorList>
            <person name="Wu H."/>
            <person name="Han L."/>
        </authorList>
    </citation>
    <scope>NUCLEOTIDE SEQUENCE</scope>
    <source>
        <strain evidence="1">HL-66</strain>
    </source>
</reference>
<name>A0ABY5NE66_9ACTN</name>
<dbReference type="Proteomes" id="UP001060150">
    <property type="component" value="Chromosome"/>
</dbReference>
<keyword evidence="2" id="KW-1185">Reference proteome</keyword>
<evidence type="ECO:0000313" key="2">
    <source>
        <dbReference type="Proteomes" id="UP001060150"/>
    </source>
</evidence>
<dbReference type="EMBL" id="CP102332">
    <property type="protein sequence ID" value="UUS34337.1"/>
    <property type="molecule type" value="Genomic_DNA"/>
</dbReference>